<sequence>MKNLTNRELFNLDQELFKFKGIEKAIWSRRAELMAKNGEEIIGSKSGVISKPTENTVIKLSIDVPLKNLELFKETVETFKKELTHEQQEIFSMRWGQACLDWEEIAEKLFMSNATIYRKRTAILETYARTKGIL</sequence>
<protein>
    <submittedName>
        <fullName evidence="1">Phage transcriptional regulator, RinA family</fullName>
    </submittedName>
</protein>
<gene>
    <name evidence="1" type="ORF">NCTC5385_00437</name>
</gene>
<accession>A0A4U9XP14</accession>
<dbReference type="NCBIfam" id="TIGR01636">
    <property type="entry name" value="phage_rinA"/>
    <property type="match status" value="1"/>
</dbReference>
<dbReference type="AlphaFoldDB" id="A0A4U9XP14"/>
<name>A0A4U9XP14_9STRE</name>
<organism evidence="1 2">
    <name type="scientific">Streptococcus pseudoporcinus</name>
    <dbReference type="NCBI Taxonomy" id="361101"/>
    <lineage>
        <taxon>Bacteria</taxon>
        <taxon>Bacillati</taxon>
        <taxon>Bacillota</taxon>
        <taxon>Bacilli</taxon>
        <taxon>Lactobacillales</taxon>
        <taxon>Streptococcaceae</taxon>
        <taxon>Streptococcus</taxon>
    </lineage>
</organism>
<dbReference type="RefSeq" id="WP_138068060.1">
    <property type="nucleotide sequence ID" value="NZ_LR594035.1"/>
</dbReference>
<evidence type="ECO:0000313" key="1">
    <source>
        <dbReference type="EMBL" id="VTS14839.1"/>
    </source>
</evidence>
<evidence type="ECO:0000313" key="2">
    <source>
        <dbReference type="Proteomes" id="UP000304914"/>
    </source>
</evidence>
<dbReference type="SUPFAM" id="SSF88659">
    <property type="entry name" value="Sigma3 and sigma4 domains of RNA polymerase sigma factors"/>
    <property type="match status" value="1"/>
</dbReference>
<dbReference type="EMBL" id="LR594035">
    <property type="protein sequence ID" value="VTS14839.1"/>
    <property type="molecule type" value="Genomic_DNA"/>
</dbReference>
<dbReference type="InterPro" id="IPR006523">
    <property type="entry name" value="RinA"/>
</dbReference>
<proteinExistence type="predicted"/>
<dbReference type="InterPro" id="IPR013324">
    <property type="entry name" value="RNA_pol_sigma_r3/r4-like"/>
</dbReference>
<reference evidence="1 2" key="1">
    <citation type="submission" date="2019-05" db="EMBL/GenBank/DDBJ databases">
        <authorList>
            <consortium name="Pathogen Informatics"/>
        </authorList>
    </citation>
    <scope>NUCLEOTIDE SEQUENCE [LARGE SCALE GENOMIC DNA]</scope>
    <source>
        <strain evidence="1 2">NCTC5385</strain>
    </source>
</reference>
<dbReference type="Proteomes" id="UP000304914">
    <property type="component" value="Chromosome"/>
</dbReference>